<accession>A0A366MRZ6</accession>
<protein>
    <recommendedName>
        <fullName evidence="2">Autotransporter domain-containing protein</fullName>
    </recommendedName>
</protein>
<dbReference type="InterPro" id="IPR005546">
    <property type="entry name" value="Autotransporte_beta"/>
</dbReference>
<feature type="signal peptide" evidence="1">
    <location>
        <begin position="1"/>
        <end position="29"/>
    </location>
</feature>
<dbReference type="Proteomes" id="UP000252669">
    <property type="component" value="Unassembled WGS sequence"/>
</dbReference>
<dbReference type="EMBL" id="PDKB01000008">
    <property type="protein sequence ID" value="RBQ29061.1"/>
    <property type="molecule type" value="Genomic_DNA"/>
</dbReference>
<comment type="caution">
    <text evidence="3">The sequence shown here is derived from an EMBL/GenBank/DDBJ whole genome shotgun (WGS) entry which is preliminary data.</text>
</comment>
<dbReference type="InterPro" id="IPR006315">
    <property type="entry name" value="OM_autotransptr_brl_dom"/>
</dbReference>
<name>A0A366MRZ6_9BACT</name>
<dbReference type="Gene3D" id="2.40.128.130">
    <property type="entry name" value="Autotransporter beta-domain"/>
    <property type="match status" value="1"/>
</dbReference>
<dbReference type="RefSeq" id="WP_113894244.1">
    <property type="nucleotide sequence ID" value="NZ_JANJGA010000009.1"/>
</dbReference>
<gene>
    <name evidence="3" type="ORF">CRU91_05620</name>
</gene>
<evidence type="ECO:0000313" key="4">
    <source>
        <dbReference type="Proteomes" id="UP000252669"/>
    </source>
</evidence>
<reference evidence="3 4" key="1">
    <citation type="submission" date="2017-10" db="EMBL/GenBank/DDBJ databases">
        <title>Genomics of the genus Arcobacter.</title>
        <authorList>
            <person name="Perez-Cataluna A."/>
            <person name="Figueras M.J."/>
        </authorList>
    </citation>
    <scope>NUCLEOTIDE SEQUENCE [LARGE SCALE GENOMIC DNA]</scope>
    <source>
        <strain evidence="3 4">CECT 9230</strain>
    </source>
</reference>
<dbReference type="GO" id="GO:0019867">
    <property type="term" value="C:outer membrane"/>
    <property type="evidence" value="ECO:0007669"/>
    <property type="project" value="InterPro"/>
</dbReference>
<dbReference type="SMART" id="SM00869">
    <property type="entry name" value="Autotransporter"/>
    <property type="match status" value="1"/>
</dbReference>
<proteinExistence type="predicted"/>
<dbReference type="NCBIfam" id="TIGR01414">
    <property type="entry name" value="autotrans_barl"/>
    <property type="match status" value="1"/>
</dbReference>
<dbReference type="PROSITE" id="PS51208">
    <property type="entry name" value="AUTOTRANSPORTER"/>
    <property type="match status" value="1"/>
</dbReference>
<evidence type="ECO:0000313" key="3">
    <source>
        <dbReference type="EMBL" id="RBQ29061.1"/>
    </source>
</evidence>
<evidence type="ECO:0000256" key="1">
    <source>
        <dbReference type="SAM" id="SignalP"/>
    </source>
</evidence>
<dbReference type="InterPro" id="IPR036709">
    <property type="entry name" value="Autotransporte_beta_dom_sf"/>
</dbReference>
<feature type="chain" id="PRO_5016975695" description="Autotransporter domain-containing protein" evidence="1">
    <location>
        <begin position="30"/>
        <end position="739"/>
    </location>
</feature>
<evidence type="ECO:0000259" key="2">
    <source>
        <dbReference type="PROSITE" id="PS51208"/>
    </source>
</evidence>
<dbReference type="Pfam" id="PF03797">
    <property type="entry name" value="Autotransporter"/>
    <property type="match status" value="1"/>
</dbReference>
<dbReference type="SUPFAM" id="SSF103515">
    <property type="entry name" value="Autotransporter"/>
    <property type="match status" value="1"/>
</dbReference>
<dbReference type="OrthoDB" id="5348587at2"/>
<organism evidence="3 4">
    <name type="scientific">Aliarcobacter vitoriensis</name>
    <dbReference type="NCBI Taxonomy" id="2011099"/>
    <lineage>
        <taxon>Bacteria</taxon>
        <taxon>Pseudomonadati</taxon>
        <taxon>Campylobacterota</taxon>
        <taxon>Epsilonproteobacteria</taxon>
        <taxon>Campylobacterales</taxon>
        <taxon>Arcobacteraceae</taxon>
        <taxon>Aliarcobacter</taxon>
    </lineage>
</organism>
<keyword evidence="4" id="KW-1185">Reference proteome</keyword>
<keyword evidence="1" id="KW-0732">Signal</keyword>
<sequence>MKIDYSKKNKVSFLLSTMLLGAVSLSANNWTNDSNIIKNSGGMAVELENVSNSEIINNGEISVNHSSSEAYSEAMGIEYISNSKIINTGTIKANTTGTKSSDAVGIWIDDVDNTQIENKGTILVNANGNGSGYFLSEAIGTGSLIDSSIINSGTIKATSNNKLDKQGLAITSDKIRFSLNSTPTVTVTNTKDGKIYGNILMNVYNNKNNYGLFKNEGFISLPYNATKKETFSFDDDGVYTTISLQPNLANLENYGTIEIGAFKHSDNKIENTQILTKTATFGKGSKMQVDIVAGSKAFVKGDTLSEVVTATDKLTINDLTLNQTKLADNSATLDFEYKQNKNQLDLVVSNVKKLSDIVDDKDKGDDKGNGTDTKNIVNKKSIAKTLDEFRNNQAQHPQMGAILSQIDTLSTNNEVINAVNSMIPTTATSVVNSSNTITSNISNIVSSRLENLKSGLNSGDDLKVDNNRVWVKAFGSIGEQKDKDSISGFDLKTYGLGLGYDKEYKDGQIIGLSTFYTNANVETNGVNHENDVDAYSLVAYGSNLLPDDKTTIYYQGSYTWQKNDSKRSLFTGDRADAKFTSKTFALDLKVGHKIAINDSFSVEPNIGTTYRHISNPSYTENGAEALNIHSDKFTSSEFLGNFGADFEYKITSDSKLTATIGAGYDFKNDDNIVTSSFAGASGVSFDTNGIDNGRWQYQAGIGYDVNLNNQNNLNFSYKYQGEGSKYNNNVVSLDYIYKF</sequence>
<dbReference type="AlphaFoldDB" id="A0A366MRZ6"/>
<feature type="domain" description="Autotransporter" evidence="2">
    <location>
        <begin position="462"/>
        <end position="739"/>
    </location>
</feature>